<dbReference type="KEGG" id="tsh:Tsac_1815"/>
<dbReference type="RefSeq" id="WP_014758678.1">
    <property type="nucleotide sequence ID" value="NC_017992.1"/>
</dbReference>
<dbReference type="Proteomes" id="UP000006178">
    <property type="component" value="Chromosome"/>
</dbReference>
<keyword evidence="2" id="KW-1185">Reference proteome</keyword>
<gene>
    <name evidence="1" type="ordered locus">Tsac_1815</name>
</gene>
<dbReference type="BioCyc" id="TSAC1094508:GLMA-1842-MONOMER"/>
<dbReference type="STRING" id="1094508.Tsac_1815"/>
<organism evidence="1 2">
    <name type="scientific">Thermoanaerobacterium saccharolyticum (strain DSM 8691 / JW/SL-YS485)</name>
    <dbReference type="NCBI Taxonomy" id="1094508"/>
    <lineage>
        <taxon>Bacteria</taxon>
        <taxon>Bacillati</taxon>
        <taxon>Bacillota</taxon>
        <taxon>Clostridia</taxon>
        <taxon>Thermoanaerobacterales</taxon>
        <taxon>Thermoanaerobacteraceae</taxon>
        <taxon>Thermoanaerobacterium</taxon>
    </lineage>
</organism>
<protein>
    <submittedName>
        <fullName evidence="1">Uncharacterized protein</fullName>
    </submittedName>
</protein>
<reference evidence="1 2" key="1">
    <citation type="journal article" date="2014" name="Appl. Environ. Microbiol.">
        <title>Profile of Secreted Hydrolases, Associated Proteins, and SlpA in Thermoanaerobacterium saccharolyticum during the Degradation of Hemicellulose.</title>
        <authorList>
            <person name="Currie D.H."/>
            <person name="Guss A.M."/>
            <person name="Herring C.D."/>
            <person name="Giannone R.J."/>
            <person name="Johnson C.M."/>
            <person name="Lankford P.K."/>
            <person name="Brown S.D."/>
            <person name="Hettich R.L."/>
            <person name="Lynd L.R."/>
        </authorList>
    </citation>
    <scope>NUCLEOTIDE SEQUENCE [LARGE SCALE GENOMIC DNA]</scope>
    <source>
        <strain evidence="2">DSM 8691 / JW/SL-YS485</strain>
    </source>
</reference>
<name>I3VWC6_THESW</name>
<dbReference type="AlphaFoldDB" id="I3VWC6"/>
<evidence type="ECO:0000313" key="1">
    <source>
        <dbReference type="EMBL" id="AFK86821.1"/>
    </source>
</evidence>
<accession>I3VWC6</accession>
<sequence>MIDIIGYDIEAAKRILEKNNVQYNVIFTKPTKNYRGYQIRVLKTIFEDGILTVIVAEF</sequence>
<dbReference type="PATRIC" id="fig|1094508.3.peg.1839"/>
<dbReference type="EMBL" id="CP003184">
    <property type="protein sequence ID" value="AFK86821.1"/>
    <property type="molecule type" value="Genomic_DNA"/>
</dbReference>
<evidence type="ECO:0000313" key="2">
    <source>
        <dbReference type="Proteomes" id="UP000006178"/>
    </source>
</evidence>
<proteinExistence type="predicted"/>